<dbReference type="InterPro" id="IPR051813">
    <property type="entry name" value="HepT_RNase_toxin"/>
</dbReference>
<proteinExistence type="inferred from homology"/>
<comment type="caution">
    <text evidence="7">The sequence shown here is derived from an EMBL/GenBank/DDBJ whole genome shotgun (WGS) entry which is preliminary data.</text>
</comment>
<keyword evidence="4" id="KW-0547">Nucleotide-binding</keyword>
<comment type="similarity">
    <text evidence="6">Belongs to the HepT RNase toxin family.</text>
</comment>
<dbReference type="PANTHER" id="PTHR34139:SF1">
    <property type="entry name" value="RNASE MJ1380-RELATED"/>
    <property type="match status" value="1"/>
</dbReference>
<sequence length="111" mass="12618">MKDDTVYCKQILDFANDIESYLSGKSFDDFDTDTMLQDAVIRKLELVGEAANRLSSGFLSNNPQFPIREAVSMRNRLIHEYDAVSTQIVWTTATDDIKVVKDFITPYLSTV</sequence>
<gene>
    <name evidence="7" type="ORF">COY32_01115</name>
</gene>
<keyword evidence="2" id="KW-1277">Toxin-antitoxin system</keyword>
<evidence type="ECO:0008006" key="9">
    <source>
        <dbReference type="Google" id="ProtNLM"/>
    </source>
</evidence>
<dbReference type="Gene3D" id="1.20.120.580">
    <property type="entry name" value="bsu32300-like"/>
    <property type="match status" value="1"/>
</dbReference>
<evidence type="ECO:0000256" key="2">
    <source>
        <dbReference type="ARBA" id="ARBA00022649"/>
    </source>
</evidence>
<dbReference type="Pfam" id="PF01934">
    <property type="entry name" value="HepT-like"/>
    <property type="match status" value="1"/>
</dbReference>
<evidence type="ECO:0000256" key="1">
    <source>
        <dbReference type="ARBA" id="ARBA00022553"/>
    </source>
</evidence>
<dbReference type="AlphaFoldDB" id="A0A2M7TL81"/>
<protein>
    <recommendedName>
        <fullName evidence="9">DUF86 domain-containing protein</fullName>
    </recommendedName>
</protein>
<dbReference type="InterPro" id="IPR037038">
    <property type="entry name" value="HepT-like_sf"/>
</dbReference>
<dbReference type="EMBL" id="PFNL01000029">
    <property type="protein sequence ID" value="PIZ47784.1"/>
    <property type="molecule type" value="Genomic_DNA"/>
</dbReference>
<evidence type="ECO:0000256" key="4">
    <source>
        <dbReference type="ARBA" id="ARBA00022741"/>
    </source>
</evidence>
<organism evidence="7 8">
    <name type="scientific">candidate division WWE3 bacterium CG_4_10_14_0_2_um_filter_41_14</name>
    <dbReference type="NCBI Taxonomy" id="1975072"/>
    <lineage>
        <taxon>Bacteria</taxon>
        <taxon>Katanobacteria</taxon>
    </lineage>
</organism>
<evidence type="ECO:0000313" key="7">
    <source>
        <dbReference type="EMBL" id="PIZ47784.1"/>
    </source>
</evidence>
<dbReference type="InterPro" id="IPR008201">
    <property type="entry name" value="HepT-like"/>
</dbReference>
<accession>A0A2M7TL81</accession>
<dbReference type="GO" id="GO:0004540">
    <property type="term" value="F:RNA nuclease activity"/>
    <property type="evidence" value="ECO:0007669"/>
    <property type="project" value="InterPro"/>
</dbReference>
<evidence type="ECO:0000256" key="6">
    <source>
        <dbReference type="ARBA" id="ARBA00024207"/>
    </source>
</evidence>
<dbReference type="PANTHER" id="PTHR34139">
    <property type="entry name" value="UPF0331 PROTEIN MJ0127"/>
    <property type="match status" value="1"/>
</dbReference>
<evidence type="ECO:0000256" key="5">
    <source>
        <dbReference type="ARBA" id="ARBA00022801"/>
    </source>
</evidence>
<keyword evidence="1" id="KW-0597">Phosphoprotein</keyword>
<dbReference type="GO" id="GO:0000166">
    <property type="term" value="F:nucleotide binding"/>
    <property type="evidence" value="ECO:0007669"/>
    <property type="project" value="UniProtKB-KW"/>
</dbReference>
<evidence type="ECO:0000256" key="3">
    <source>
        <dbReference type="ARBA" id="ARBA00022722"/>
    </source>
</evidence>
<dbReference type="GO" id="GO:0016787">
    <property type="term" value="F:hydrolase activity"/>
    <property type="evidence" value="ECO:0007669"/>
    <property type="project" value="UniProtKB-KW"/>
</dbReference>
<dbReference type="GO" id="GO:0110001">
    <property type="term" value="C:toxin-antitoxin complex"/>
    <property type="evidence" value="ECO:0007669"/>
    <property type="project" value="InterPro"/>
</dbReference>
<name>A0A2M7TL81_UNCKA</name>
<keyword evidence="5" id="KW-0378">Hydrolase</keyword>
<reference evidence="8" key="1">
    <citation type="submission" date="2017-09" db="EMBL/GenBank/DDBJ databases">
        <title>Depth-based differentiation of microbial function through sediment-hosted aquifers and enrichment of novel symbionts in the deep terrestrial subsurface.</title>
        <authorList>
            <person name="Probst A.J."/>
            <person name="Ladd B."/>
            <person name="Jarett J.K."/>
            <person name="Geller-Mcgrath D.E."/>
            <person name="Sieber C.M.K."/>
            <person name="Emerson J.B."/>
            <person name="Anantharaman K."/>
            <person name="Thomas B.C."/>
            <person name="Malmstrom R."/>
            <person name="Stieglmeier M."/>
            <person name="Klingl A."/>
            <person name="Woyke T."/>
            <person name="Ryan C.M."/>
            <person name="Banfield J.F."/>
        </authorList>
    </citation>
    <scope>NUCLEOTIDE SEQUENCE [LARGE SCALE GENOMIC DNA]</scope>
</reference>
<evidence type="ECO:0000313" key="8">
    <source>
        <dbReference type="Proteomes" id="UP000228920"/>
    </source>
</evidence>
<keyword evidence="3" id="KW-0540">Nuclease</keyword>
<dbReference type="Proteomes" id="UP000228920">
    <property type="component" value="Unassembled WGS sequence"/>
</dbReference>